<keyword evidence="1" id="KW-0808">Transferase</keyword>
<dbReference type="InterPro" id="IPR020635">
    <property type="entry name" value="Tyr_kinase_cat_dom"/>
</dbReference>
<dbReference type="InterPro" id="IPR045269">
    <property type="entry name" value="Atg1-like"/>
</dbReference>
<evidence type="ECO:0000256" key="1">
    <source>
        <dbReference type="ARBA" id="ARBA00022679"/>
    </source>
</evidence>
<comment type="caution">
    <text evidence="6">The sequence shown here is derived from an EMBL/GenBank/DDBJ whole genome shotgun (WGS) entry which is preliminary data.</text>
</comment>
<dbReference type="InterPro" id="IPR011009">
    <property type="entry name" value="Kinase-like_dom_sf"/>
</dbReference>
<dbReference type="RefSeq" id="WP_148605284.1">
    <property type="nucleotide sequence ID" value="NZ_RXYB01000020.1"/>
</dbReference>
<dbReference type="SMART" id="SM00219">
    <property type="entry name" value="TyrKc"/>
    <property type="match status" value="1"/>
</dbReference>
<keyword evidence="4" id="KW-0067">ATP-binding</keyword>
<keyword evidence="2" id="KW-0547">Nucleotide-binding</keyword>
<keyword evidence="3 6" id="KW-0418">Kinase</keyword>
<dbReference type="GO" id="GO:0016301">
    <property type="term" value="F:kinase activity"/>
    <property type="evidence" value="ECO:0007669"/>
    <property type="project" value="UniProtKB-KW"/>
</dbReference>
<evidence type="ECO:0000313" key="6">
    <source>
        <dbReference type="EMBL" id="MBC3798097.1"/>
    </source>
</evidence>
<evidence type="ECO:0000256" key="4">
    <source>
        <dbReference type="ARBA" id="ARBA00022840"/>
    </source>
</evidence>
<dbReference type="InterPro" id="IPR008266">
    <property type="entry name" value="Tyr_kinase_AS"/>
</dbReference>
<dbReference type="PANTHER" id="PTHR24348">
    <property type="entry name" value="SERINE/THREONINE-PROTEIN KINASE UNC-51-RELATED"/>
    <property type="match status" value="1"/>
</dbReference>
<reference evidence="6 7" key="1">
    <citation type="journal article" date="2020" name="mSystems">
        <title>Defining Genomic and Predicted Metabolic Features of the Acetobacterium Genus.</title>
        <authorList>
            <person name="Ross D.E."/>
            <person name="Marshall C.W."/>
            <person name="Gulliver D."/>
            <person name="May H.D."/>
            <person name="Norman R.S."/>
        </authorList>
    </citation>
    <scope>NUCLEOTIDE SEQUENCE [LARGE SCALE GENOMIC DNA]</scope>
    <source>
        <strain evidence="6 7">DSM 9173</strain>
    </source>
</reference>
<dbReference type="SUPFAM" id="SSF56112">
    <property type="entry name" value="Protein kinase-like (PK-like)"/>
    <property type="match status" value="1"/>
</dbReference>
<proteinExistence type="predicted"/>
<evidence type="ECO:0000259" key="5">
    <source>
        <dbReference type="PROSITE" id="PS50011"/>
    </source>
</evidence>
<keyword evidence="7" id="KW-1185">Reference proteome</keyword>
<name>A0ABR6WNW4_9FIRM</name>
<organism evidence="6 7">
    <name type="scientific">Acetobacterium tundrae</name>
    <dbReference type="NCBI Taxonomy" id="132932"/>
    <lineage>
        <taxon>Bacteria</taxon>
        <taxon>Bacillati</taxon>
        <taxon>Bacillota</taxon>
        <taxon>Clostridia</taxon>
        <taxon>Eubacteriales</taxon>
        <taxon>Eubacteriaceae</taxon>
        <taxon>Acetobacterium</taxon>
    </lineage>
</organism>
<dbReference type="PANTHER" id="PTHR24348:SF22">
    <property type="entry name" value="NON-SPECIFIC SERINE_THREONINE PROTEIN KINASE"/>
    <property type="match status" value="1"/>
</dbReference>
<sequence length="386" mass="45106">MKNNGDIVPFIKQKDYIMVNNVFGGGSFAKTVLLQDPFIDELFVAKKYEPLYEGLKEKFYKNFLDEIKILYKLNHRNIVRIYNYYAYEDVFTGYILMEYIDGANIEEYITEYTGIGDPVTLDDLFMQLIDGFCYIEEHSIIHRDIREGNILIDKFGTVKVIDFGIGKIFEKSTMGFDSLVTEINRKGSDTLPQEYFEGFYTSQTDMFYLAELVNRLLKGAKIQEMLDFSYQDILNKMMEKLPVDRFENFVEIKGAMGKHDFINMKISKEDKVVYQKFVNLIYKALSSFTDEQKFNYDSEIFIAKLEKALRDNLFEEVIHKNADVINSVVSGSYKYNNHVDIPCTIVKDFLDWFKKSMPQSQKLILTNIISKLSMIDVVEEESEVPF</sequence>
<evidence type="ECO:0000256" key="2">
    <source>
        <dbReference type="ARBA" id="ARBA00022741"/>
    </source>
</evidence>
<dbReference type="CDD" id="cd00180">
    <property type="entry name" value="PKc"/>
    <property type="match status" value="1"/>
</dbReference>
<evidence type="ECO:0000313" key="7">
    <source>
        <dbReference type="Proteomes" id="UP000653358"/>
    </source>
</evidence>
<dbReference type="EMBL" id="WJBB01000020">
    <property type="protein sequence ID" value="MBC3798097.1"/>
    <property type="molecule type" value="Genomic_DNA"/>
</dbReference>
<accession>A0ABR6WNW4</accession>
<feature type="domain" description="Protein kinase" evidence="5">
    <location>
        <begin position="17"/>
        <end position="302"/>
    </location>
</feature>
<dbReference type="Gene3D" id="1.10.510.10">
    <property type="entry name" value="Transferase(Phosphotransferase) domain 1"/>
    <property type="match status" value="1"/>
</dbReference>
<dbReference type="PROSITE" id="PS50011">
    <property type="entry name" value="PROTEIN_KINASE_DOM"/>
    <property type="match status" value="1"/>
</dbReference>
<dbReference type="InterPro" id="IPR000719">
    <property type="entry name" value="Prot_kinase_dom"/>
</dbReference>
<dbReference type="Pfam" id="PF00069">
    <property type="entry name" value="Pkinase"/>
    <property type="match status" value="1"/>
</dbReference>
<dbReference type="Proteomes" id="UP000653358">
    <property type="component" value="Unassembled WGS sequence"/>
</dbReference>
<protein>
    <submittedName>
        <fullName evidence="6">Protein kinase</fullName>
    </submittedName>
</protein>
<gene>
    <name evidence="6" type="ORF">GH807_13715</name>
</gene>
<dbReference type="PROSITE" id="PS00109">
    <property type="entry name" value="PROTEIN_KINASE_TYR"/>
    <property type="match status" value="1"/>
</dbReference>
<evidence type="ECO:0000256" key="3">
    <source>
        <dbReference type="ARBA" id="ARBA00022777"/>
    </source>
</evidence>